<dbReference type="SMART" id="SM00834">
    <property type="entry name" value="CxxC_CXXC_SSSS"/>
    <property type="match status" value="1"/>
</dbReference>
<name>A0ABS5U9C0_9BACT</name>
<reference evidence="2 3" key="1">
    <citation type="submission" date="2021-05" db="EMBL/GenBank/DDBJ databases">
        <title>The draft genome of Geobacter chapellei DSM 13688.</title>
        <authorList>
            <person name="Xu Z."/>
            <person name="Masuda Y."/>
            <person name="Itoh H."/>
            <person name="Senoo K."/>
        </authorList>
    </citation>
    <scope>NUCLEOTIDE SEQUENCE [LARGE SCALE GENOMIC DNA]</scope>
    <source>
        <strain evidence="2 3">DSM 13688</strain>
    </source>
</reference>
<gene>
    <name evidence="2" type="ORF">KJB30_10585</name>
</gene>
<feature type="domain" description="Putative regulatory protein FmdB zinc ribbon" evidence="1">
    <location>
        <begin position="1"/>
        <end position="41"/>
    </location>
</feature>
<dbReference type="EMBL" id="JAHDYS010000009">
    <property type="protein sequence ID" value="MBT1072233.1"/>
    <property type="molecule type" value="Genomic_DNA"/>
</dbReference>
<proteinExistence type="predicted"/>
<dbReference type="Proteomes" id="UP000784128">
    <property type="component" value="Unassembled WGS sequence"/>
</dbReference>
<comment type="caution">
    <text evidence="2">The sequence shown here is derived from an EMBL/GenBank/DDBJ whole genome shotgun (WGS) entry which is preliminary data.</text>
</comment>
<evidence type="ECO:0000313" key="2">
    <source>
        <dbReference type="EMBL" id="MBT1072233.1"/>
    </source>
</evidence>
<accession>A0ABS5U9C0</accession>
<evidence type="ECO:0000313" key="3">
    <source>
        <dbReference type="Proteomes" id="UP000784128"/>
    </source>
</evidence>
<dbReference type="PANTHER" id="PTHR34404">
    <property type="entry name" value="REGULATORY PROTEIN, FMDB FAMILY"/>
    <property type="match status" value="1"/>
</dbReference>
<dbReference type="PANTHER" id="PTHR34404:SF2">
    <property type="entry name" value="CONSERVED SERINE RICH PROTEIN"/>
    <property type="match status" value="1"/>
</dbReference>
<sequence>MPMYEYRCSACDHQFEVRQKFSDEPVSECPECNGKVEKMISSTAFSLKGDGWFNTGYCPKTEAPKPAGCAGGGCCAAS</sequence>
<dbReference type="NCBIfam" id="TIGR02605">
    <property type="entry name" value="CxxC_CxxC_SSSS"/>
    <property type="match status" value="1"/>
</dbReference>
<evidence type="ECO:0000259" key="1">
    <source>
        <dbReference type="SMART" id="SM00834"/>
    </source>
</evidence>
<dbReference type="InterPro" id="IPR013429">
    <property type="entry name" value="Regulatory_FmdB_Zinc_ribbon"/>
</dbReference>
<dbReference type="Pfam" id="PF09723">
    <property type="entry name" value="Zn_ribbon_8"/>
    <property type="match status" value="1"/>
</dbReference>
<keyword evidence="3" id="KW-1185">Reference proteome</keyword>
<dbReference type="RefSeq" id="WP_214298934.1">
    <property type="nucleotide sequence ID" value="NZ_JAHDYS010000009.1"/>
</dbReference>
<protein>
    <submittedName>
        <fullName evidence="2">Zinc ribbon domain-containing protein</fullName>
    </submittedName>
</protein>
<organism evidence="2 3">
    <name type="scientific">Pelotalea chapellei</name>
    <dbReference type="NCBI Taxonomy" id="44671"/>
    <lineage>
        <taxon>Bacteria</taxon>
        <taxon>Pseudomonadati</taxon>
        <taxon>Thermodesulfobacteriota</taxon>
        <taxon>Desulfuromonadia</taxon>
        <taxon>Geobacterales</taxon>
        <taxon>Geobacteraceae</taxon>
        <taxon>Pelotalea</taxon>
    </lineage>
</organism>